<dbReference type="EMBL" id="FNQK01000012">
    <property type="protein sequence ID" value="SEA40344.1"/>
    <property type="molecule type" value="Genomic_DNA"/>
</dbReference>
<dbReference type="OrthoDB" id="1145018at2"/>
<organism evidence="2 3">
    <name type="scientific">Bizionia paragorgiae</name>
    <dbReference type="NCBI Taxonomy" id="283786"/>
    <lineage>
        <taxon>Bacteria</taxon>
        <taxon>Pseudomonadati</taxon>
        <taxon>Bacteroidota</taxon>
        <taxon>Flavobacteriia</taxon>
        <taxon>Flavobacteriales</taxon>
        <taxon>Flavobacteriaceae</taxon>
        <taxon>Bizionia</taxon>
    </lineage>
</organism>
<dbReference type="STRING" id="283786.SAMN04487990_11250"/>
<name>A0A1H4AWY7_BIZPA</name>
<protein>
    <submittedName>
        <fullName evidence="2">Uncharacterized protein</fullName>
    </submittedName>
</protein>
<dbReference type="AlphaFoldDB" id="A0A1H4AWY7"/>
<keyword evidence="3" id="KW-1185">Reference proteome</keyword>
<dbReference type="Proteomes" id="UP000198846">
    <property type="component" value="Unassembled WGS sequence"/>
</dbReference>
<evidence type="ECO:0000256" key="1">
    <source>
        <dbReference type="SAM" id="Phobius"/>
    </source>
</evidence>
<keyword evidence="1" id="KW-1133">Transmembrane helix</keyword>
<proteinExistence type="predicted"/>
<keyword evidence="1" id="KW-0812">Transmembrane</keyword>
<feature type="transmembrane region" description="Helical" evidence="1">
    <location>
        <begin position="29"/>
        <end position="48"/>
    </location>
</feature>
<dbReference type="RefSeq" id="WP_092134701.1">
    <property type="nucleotide sequence ID" value="NZ_FNQK01000012.1"/>
</dbReference>
<accession>A0A1H4AWY7</accession>
<keyword evidence="1" id="KW-0472">Membrane</keyword>
<reference evidence="2 3" key="1">
    <citation type="submission" date="2016-10" db="EMBL/GenBank/DDBJ databases">
        <authorList>
            <person name="de Groot N.N."/>
        </authorList>
    </citation>
    <scope>NUCLEOTIDE SEQUENCE [LARGE SCALE GENOMIC DNA]</scope>
    <source>
        <strain evidence="2 3">DSM 23842</strain>
    </source>
</reference>
<evidence type="ECO:0000313" key="3">
    <source>
        <dbReference type="Proteomes" id="UP000198846"/>
    </source>
</evidence>
<gene>
    <name evidence="2" type="ORF">SAMN04487990_11250</name>
</gene>
<evidence type="ECO:0000313" key="2">
    <source>
        <dbReference type="EMBL" id="SEA40344.1"/>
    </source>
</evidence>
<sequence>MKYIILLVFIACITSIIVGYTIDVSYSQKLIGGGVLGLFFVFIPLFSYHRWKGRDIKDYMITKENLDKMRDNERRKK</sequence>